<dbReference type="RefSeq" id="WP_109939551.1">
    <property type="nucleotide sequence ID" value="NZ_CP176366.1"/>
</dbReference>
<dbReference type="PANTHER" id="PTHR34293:SF1">
    <property type="entry name" value="HTH-TYPE TRANSCRIPTIONAL REGULATOR TRMBL2"/>
    <property type="match status" value="1"/>
</dbReference>
<evidence type="ECO:0000313" key="2">
    <source>
        <dbReference type="EMBL" id="PWR75974.1"/>
    </source>
</evidence>
<dbReference type="InterPro" id="IPR036388">
    <property type="entry name" value="WH-like_DNA-bd_sf"/>
</dbReference>
<dbReference type="AlphaFoldDB" id="A0A2V2N7E9"/>
<dbReference type="InterPro" id="IPR036390">
    <property type="entry name" value="WH_DNA-bd_sf"/>
</dbReference>
<dbReference type="OrthoDB" id="30795at2157"/>
<dbReference type="Gene3D" id="1.10.10.10">
    <property type="entry name" value="Winged helix-like DNA-binding domain superfamily/Winged helix DNA-binding domain"/>
    <property type="match status" value="1"/>
</dbReference>
<dbReference type="InterPro" id="IPR051797">
    <property type="entry name" value="TrmB-like"/>
</dbReference>
<comment type="caution">
    <text evidence="2">The sequence shown here is derived from an EMBL/GenBank/DDBJ whole genome shotgun (WGS) entry which is preliminary data.</text>
</comment>
<name>A0A2V2N7E9_9EURY</name>
<evidence type="ECO:0000313" key="3">
    <source>
        <dbReference type="Proteomes" id="UP000245934"/>
    </source>
</evidence>
<proteinExistence type="predicted"/>
<keyword evidence="3" id="KW-1185">Reference proteome</keyword>
<gene>
    <name evidence="2" type="ORF">DLD82_02645</name>
</gene>
<dbReference type="Pfam" id="PF01978">
    <property type="entry name" value="TrmB"/>
    <property type="match status" value="1"/>
</dbReference>
<dbReference type="GeneID" id="97607876"/>
<organism evidence="2 3">
    <name type="scientific">Methanospirillum stamsii</name>
    <dbReference type="NCBI Taxonomy" id="1277351"/>
    <lineage>
        <taxon>Archaea</taxon>
        <taxon>Methanobacteriati</taxon>
        <taxon>Methanobacteriota</taxon>
        <taxon>Stenosarchaea group</taxon>
        <taxon>Methanomicrobia</taxon>
        <taxon>Methanomicrobiales</taxon>
        <taxon>Methanospirillaceae</taxon>
        <taxon>Methanospirillum</taxon>
    </lineage>
</organism>
<dbReference type="SUPFAM" id="SSF46785">
    <property type="entry name" value="Winged helix' DNA-binding domain"/>
    <property type="match status" value="1"/>
</dbReference>
<dbReference type="Proteomes" id="UP000245934">
    <property type="component" value="Unassembled WGS sequence"/>
</dbReference>
<dbReference type="InterPro" id="IPR002831">
    <property type="entry name" value="Tscrpt_reg_TrmB_N"/>
</dbReference>
<evidence type="ECO:0000259" key="1">
    <source>
        <dbReference type="Pfam" id="PF01978"/>
    </source>
</evidence>
<reference evidence="2 3" key="1">
    <citation type="submission" date="2018-05" db="EMBL/GenBank/DDBJ databases">
        <title>Draft genome of Methanospirillum stamsii Pt1.</title>
        <authorList>
            <person name="Dueholm M.S."/>
            <person name="Nielsen P.H."/>
            <person name="Bakmann L.F."/>
            <person name="Otzen D.E."/>
        </authorList>
    </citation>
    <scope>NUCLEOTIDE SEQUENCE [LARGE SCALE GENOMIC DNA]</scope>
    <source>
        <strain evidence="2 3">Pt1</strain>
    </source>
</reference>
<protein>
    <recommendedName>
        <fullName evidence="1">Transcription regulator TrmB N-terminal domain-containing protein</fullName>
    </recommendedName>
</protein>
<dbReference type="EMBL" id="QGMZ01000006">
    <property type="protein sequence ID" value="PWR75974.1"/>
    <property type="molecule type" value="Genomic_DNA"/>
</dbReference>
<dbReference type="PANTHER" id="PTHR34293">
    <property type="entry name" value="HTH-TYPE TRANSCRIPTIONAL REGULATOR TRMBL2"/>
    <property type="match status" value="1"/>
</dbReference>
<sequence>MYHDMIERLKKYNLTEYEAKAYLSLLTLGKSSAREVGEKSGVPQGRIYTVLNNLETQGFVTVQAGSPAYYAAQDPKEVFASIRESYCNSIDDLIRDLMQFKTESSLYTPFWTIHSERGIQIMAKNIIRDAEKEIIIVTNEPEPLKQLKNSLLAVKKKVDISILVFDKGKFTGLGLKTRQMSKELAKFFEEMHSGYNEMKYDRVEEEFFLLIDGKKAFSIGFIHGKKCGNVINVSTLCYMTRRLIGIYEPGIGISEF</sequence>
<accession>A0A2V2N7E9</accession>
<feature type="domain" description="Transcription regulator TrmB N-terminal" evidence="1">
    <location>
        <begin position="9"/>
        <end position="76"/>
    </location>
</feature>